<evidence type="ECO:0000256" key="3">
    <source>
        <dbReference type="ARBA" id="ARBA00022824"/>
    </source>
</evidence>
<evidence type="ECO:0000313" key="7">
    <source>
        <dbReference type="EMBL" id="KAJ3996264.1"/>
    </source>
</evidence>
<feature type="transmembrane region" description="Helical" evidence="6">
    <location>
        <begin position="55"/>
        <end position="76"/>
    </location>
</feature>
<protein>
    <submittedName>
        <fullName evidence="7">Uncharacterized protein</fullName>
    </submittedName>
</protein>
<sequence>MIRDIPSNRPPARPNFKAFRAPDKSHSKIAYLLWRVQMWVEGTFGLAVLEPWEKLLLLIISLMTCILLVTGITRYLPQHILDLKGRVEYYLIGDQSTDGPGRSILQLRKNVASGGNSEMTLARGDV</sequence>
<evidence type="ECO:0000313" key="8">
    <source>
        <dbReference type="Proteomes" id="UP001163828"/>
    </source>
</evidence>
<proteinExistence type="predicted"/>
<dbReference type="InterPro" id="IPR024512">
    <property type="entry name" value="Ser_palmitoyltrfase_ssu-like"/>
</dbReference>
<keyword evidence="3" id="KW-0256">Endoplasmic reticulum</keyword>
<evidence type="ECO:0000256" key="6">
    <source>
        <dbReference type="SAM" id="Phobius"/>
    </source>
</evidence>
<keyword evidence="5 6" id="KW-0472">Membrane</keyword>
<organism evidence="7 8">
    <name type="scientific">Lentinula boryana</name>
    <dbReference type="NCBI Taxonomy" id="40481"/>
    <lineage>
        <taxon>Eukaryota</taxon>
        <taxon>Fungi</taxon>
        <taxon>Dikarya</taxon>
        <taxon>Basidiomycota</taxon>
        <taxon>Agaricomycotina</taxon>
        <taxon>Agaricomycetes</taxon>
        <taxon>Agaricomycetidae</taxon>
        <taxon>Agaricales</taxon>
        <taxon>Marasmiineae</taxon>
        <taxon>Omphalotaceae</taxon>
        <taxon>Lentinula</taxon>
    </lineage>
</organism>
<evidence type="ECO:0000256" key="5">
    <source>
        <dbReference type="ARBA" id="ARBA00023136"/>
    </source>
</evidence>
<dbReference type="Proteomes" id="UP001163828">
    <property type="component" value="Unassembled WGS sequence"/>
</dbReference>
<evidence type="ECO:0000256" key="2">
    <source>
        <dbReference type="ARBA" id="ARBA00022692"/>
    </source>
</evidence>
<gene>
    <name evidence="7" type="ORF">F5050DRAFT_143123</name>
</gene>
<comment type="caution">
    <text evidence="7">The sequence shown here is derived from an EMBL/GenBank/DDBJ whole genome shotgun (WGS) entry which is preliminary data.</text>
</comment>
<evidence type="ECO:0000256" key="1">
    <source>
        <dbReference type="ARBA" id="ARBA00004477"/>
    </source>
</evidence>
<evidence type="ECO:0000256" key="4">
    <source>
        <dbReference type="ARBA" id="ARBA00022989"/>
    </source>
</evidence>
<keyword evidence="8" id="KW-1185">Reference proteome</keyword>
<keyword evidence="4 6" id="KW-1133">Transmembrane helix</keyword>
<comment type="subcellular location">
    <subcellularLocation>
        <location evidence="1">Endoplasmic reticulum membrane</location>
        <topology evidence="1">Multi-pass membrane protein</topology>
    </subcellularLocation>
</comment>
<accession>A0ABQ8QCV4</accession>
<name>A0ABQ8QCV4_9AGAR</name>
<dbReference type="Pfam" id="PF11779">
    <property type="entry name" value="SPT_ssu-like"/>
    <property type="match status" value="1"/>
</dbReference>
<reference evidence="7" key="1">
    <citation type="submission" date="2022-08" db="EMBL/GenBank/DDBJ databases">
        <authorList>
            <consortium name="DOE Joint Genome Institute"/>
            <person name="Min B."/>
            <person name="Riley R."/>
            <person name="Sierra-Patev S."/>
            <person name="Naranjo-Ortiz M."/>
            <person name="Looney B."/>
            <person name="Konkel Z."/>
            <person name="Slot J.C."/>
            <person name="Sakamoto Y."/>
            <person name="Steenwyk J.L."/>
            <person name="Rokas A."/>
            <person name="Carro J."/>
            <person name="Camarero S."/>
            <person name="Ferreira P."/>
            <person name="Molpeceres G."/>
            <person name="Ruiz-Duenas F.J."/>
            <person name="Serrano A."/>
            <person name="Henrissat B."/>
            <person name="Drula E."/>
            <person name="Hughes K.W."/>
            <person name="Mata J.L."/>
            <person name="Ishikawa N.K."/>
            <person name="Vargas-Isla R."/>
            <person name="Ushijima S."/>
            <person name="Smith C.A."/>
            <person name="Ahrendt S."/>
            <person name="Andreopoulos W."/>
            <person name="He G."/>
            <person name="Labutti K."/>
            <person name="Lipzen A."/>
            <person name="Ng V."/>
            <person name="Sandor L."/>
            <person name="Barry K."/>
            <person name="Martinez A.T."/>
            <person name="Xiao Y."/>
            <person name="Gibbons J.G."/>
            <person name="Terashima K."/>
            <person name="Hibbett D.S."/>
            <person name="Grigoriev I.V."/>
        </authorList>
    </citation>
    <scope>NUCLEOTIDE SEQUENCE</scope>
    <source>
        <strain evidence="7">TFB10827</strain>
    </source>
</reference>
<keyword evidence="2 6" id="KW-0812">Transmembrane</keyword>
<dbReference type="EMBL" id="MU790620">
    <property type="protein sequence ID" value="KAJ3996264.1"/>
    <property type="molecule type" value="Genomic_DNA"/>
</dbReference>